<evidence type="ECO:0000313" key="4">
    <source>
        <dbReference type="Proteomes" id="UP000663880"/>
    </source>
</evidence>
<comment type="caution">
    <text evidence="3">The sequence shown here is derived from an EMBL/GenBank/DDBJ whole genome shotgun (WGS) entry which is preliminary data.</text>
</comment>
<reference evidence="3" key="1">
    <citation type="submission" date="2021-02" db="EMBL/GenBank/DDBJ databases">
        <authorList>
            <person name="Steward A R."/>
        </authorList>
    </citation>
    <scope>NUCLEOTIDE SEQUENCE</scope>
</reference>
<dbReference type="OrthoDB" id="8180894at2759"/>
<feature type="chain" id="PRO_5032833718" evidence="2">
    <location>
        <begin position="29"/>
        <end position="268"/>
    </location>
</feature>
<dbReference type="Proteomes" id="UP000663880">
    <property type="component" value="Unassembled WGS sequence"/>
</dbReference>
<feature type="region of interest" description="Disordered" evidence="1">
    <location>
        <begin position="209"/>
        <end position="241"/>
    </location>
</feature>
<feature type="compositionally biased region" description="Basic and acidic residues" evidence="1">
    <location>
        <begin position="161"/>
        <end position="178"/>
    </location>
</feature>
<dbReference type="AlphaFoldDB" id="A0A821LR43"/>
<accession>A0A821LR43</accession>
<sequence length="268" mass="31277">MSQRLNEMNWIWSILVIYFGQTWSPVSGGTLPNHPKPSATGVIESQAKFFQDFFSVQLSPYKIEFGHVCEDPNTWEQRYEKKDYKNHRDMGKVRWGDKKGGYGEHYWDLNHAGHNNDHDDGEYHADDDSYDDSSEQSSNYEDTEKDTNEESERRKRAHTNSSKEHRTIAHDENEDRTQKKQKTLQEPSKRVKNDIVLIVNERDRAVKEPKRFLEPPNQDLDLRQNPASVSQPTSQPSSQPRLYFQPTTGHVIDRRTGQAFFLQPIVVN</sequence>
<dbReference type="EMBL" id="CAJOBZ010000002">
    <property type="protein sequence ID" value="CAF4754994.1"/>
    <property type="molecule type" value="Genomic_DNA"/>
</dbReference>
<evidence type="ECO:0000256" key="2">
    <source>
        <dbReference type="SAM" id="SignalP"/>
    </source>
</evidence>
<gene>
    <name evidence="3" type="ORF">PMACD_LOCUS927</name>
</gene>
<evidence type="ECO:0000313" key="3">
    <source>
        <dbReference type="EMBL" id="CAF4754994.1"/>
    </source>
</evidence>
<organism evidence="3 4">
    <name type="scientific">Pieris macdunnoughi</name>
    <dbReference type="NCBI Taxonomy" id="345717"/>
    <lineage>
        <taxon>Eukaryota</taxon>
        <taxon>Metazoa</taxon>
        <taxon>Ecdysozoa</taxon>
        <taxon>Arthropoda</taxon>
        <taxon>Hexapoda</taxon>
        <taxon>Insecta</taxon>
        <taxon>Pterygota</taxon>
        <taxon>Neoptera</taxon>
        <taxon>Endopterygota</taxon>
        <taxon>Lepidoptera</taxon>
        <taxon>Glossata</taxon>
        <taxon>Ditrysia</taxon>
        <taxon>Papilionoidea</taxon>
        <taxon>Pieridae</taxon>
        <taxon>Pierinae</taxon>
        <taxon>Pieris</taxon>
    </lineage>
</organism>
<keyword evidence="2" id="KW-0732">Signal</keyword>
<keyword evidence="4" id="KW-1185">Reference proteome</keyword>
<protein>
    <submittedName>
        <fullName evidence="3">Uncharacterized protein</fullName>
    </submittedName>
</protein>
<feature type="signal peptide" evidence="2">
    <location>
        <begin position="1"/>
        <end position="28"/>
    </location>
</feature>
<feature type="compositionally biased region" description="Low complexity" evidence="1">
    <location>
        <begin position="228"/>
        <end position="240"/>
    </location>
</feature>
<name>A0A821LR43_9NEOP</name>
<feature type="region of interest" description="Disordered" evidence="1">
    <location>
        <begin position="117"/>
        <end position="189"/>
    </location>
</feature>
<feature type="compositionally biased region" description="Basic and acidic residues" evidence="1">
    <location>
        <begin position="117"/>
        <end position="127"/>
    </location>
</feature>
<evidence type="ECO:0000256" key="1">
    <source>
        <dbReference type="SAM" id="MobiDB-lite"/>
    </source>
</evidence>
<proteinExistence type="predicted"/>